<proteinExistence type="predicted"/>
<protein>
    <submittedName>
        <fullName evidence="1">Uncharacterized protein</fullName>
    </submittedName>
</protein>
<dbReference type="Proteomes" id="UP000324222">
    <property type="component" value="Unassembled WGS sequence"/>
</dbReference>
<dbReference type="AlphaFoldDB" id="A0A5B7G6T0"/>
<evidence type="ECO:0000313" key="1">
    <source>
        <dbReference type="EMBL" id="MPC55940.1"/>
    </source>
</evidence>
<sequence>MVVSNAINFLASRVCEQVNNIQLHFENGVYRLLYEEVDESEVPIVQFIPPDDSSGLLDEFSCELPVFCAKLSNSKSDFVVMVPAEIMSALTSMRRESAFLASVFKAAMMCGLHSTGAGAGQLLGCLVTVSSVMAL</sequence>
<comment type="caution">
    <text evidence="1">The sequence shown here is derived from an EMBL/GenBank/DDBJ whole genome shotgun (WGS) entry which is preliminary data.</text>
</comment>
<dbReference type="EMBL" id="VSRR010013562">
    <property type="protein sequence ID" value="MPC55940.1"/>
    <property type="molecule type" value="Genomic_DNA"/>
</dbReference>
<name>A0A5B7G6T0_PORTR</name>
<reference evidence="1 2" key="1">
    <citation type="submission" date="2019-05" db="EMBL/GenBank/DDBJ databases">
        <title>Another draft genome of Portunus trituberculatus and its Hox gene families provides insights of decapod evolution.</title>
        <authorList>
            <person name="Jeong J.-H."/>
            <person name="Song I."/>
            <person name="Kim S."/>
            <person name="Choi T."/>
            <person name="Kim D."/>
            <person name="Ryu S."/>
            <person name="Kim W."/>
        </authorList>
    </citation>
    <scope>NUCLEOTIDE SEQUENCE [LARGE SCALE GENOMIC DNA]</scope>
    <source>
        <tissue evidence="1">Muscle</tissue>
    </source>
</reference>
<gene>
    <name evidence="1" type="ORF">E2C01_049888</name>
</gene>
<keyword evidence="2" id="KW-1185">Reference proteome</keyword>
<organism evidence="1 2">
    <name type="scientific">Portunus trituberculatus</name>
    <name type="common">Swimming crab</name>
    <name type="synonym">Neptunus trituberculatus</name>
    <dbReference type="NCBI Taxonomy" id="210409"/>
    <lineage>
        <taxon>Eukaryota</taxon>
        <taxon>Metazoa</taxon>
        <taxon>Ecdysozoa</taxon>
        <taxon>Arthropoda</taxon>
        <taxon>Crustacea</taxon>
        <taxon>Multicrustacea</taxon>
        <taxon>Malacostraca</taxon>
        <taxon>Eumalacostraca</taxon>
        <taxon>Eucarida</taxon>
        <taxon>Decapoda</taxon>
        <taxon>Pleocyemata</taxon>
        <taxon>Brachyura</taxon>
        <taxon>Eubrachyura</taxon>
        <taxon>Portunoidea</taxon>
        <taxon>Portunidae</taxon>
        <taxon>Portuninae</taxon>
        <taxon>Portunus</taxon>
    </lineage>
</organism>
<evidence type="ECO:0000313" key="2">
    <source>
        <dbReference type="Proteomes" id="UP000324222"/>
    </source>
</evidence>
<accession>A0A5B7G6T0</accession>